<reference evidence="3" key="1">
    <citation type="journal article" date="2016" name="Nat. Commun.">
        <title>The Gonium pectorale genome demonstrates co-option of cell cycle regulation during the evolution of multicellularity.</title>
        <authorList>
            <person name="Hanschen E.R."/>
            <person name="Marriage T.N."/>
            <person name="Ferris P.J."/>
            <person name="Hamaji T."/>
            <person name="Toyoda A."/>
            <person name="Fujiyama A."/>
            <person name="Neme R."/>
            <person name="Noguchi H."/>
            <person name="Minakuchi Y."/>
            <person name="Suzuki M."/>
            <person name="Kawai-Toyooka H."/>
            <person name="Smith D.R."/>
            <person name="Sparks H."/>
            <person name="Anderson J."/>
            <person name="Bakaric R."/>
            <person name="Luria V."/>
            <person name="Karger A."/>
            <person name="Kirschner M.W."/>
            <person name="Durand P.M."/>
            <person name="Michod R.E."/>
            <person name="Nozaki H."/>
            <person name="Olson B.J."/>
        </authorList>
    </citation>
    <scope>NUCLEOTIDE SEQUENCE [LARGE SCALE GENOMIC DNA]</scope>
    <source>
        <strain evidence="3">NIES-2863</strain>
    </source>
</reference>
<dbReference type="Gene3D" id="1.20.1270.20">
    <property type="match status" value="1"/>
</dbReference>
<dbReference type="PANTHER" id="PTHR30109">
    <property type="entry name" value="HYDROXYLAMINE REDUCTASE"/>
    <property type="match status" value="1"/>
</dbReference>
<dbReference type="SUPFAM" id="SSF56821">
    <property type="entry name" value="Prismane protein-like"/>
    <property type="match status" value="2"/>
</dbReference>
<dbReference type="InterPro" id="IPR016100">
    <property type="entry name" value="Prismane_a-bundle"/>
</dbReference>
<dbReference type="GO" id="GO:0042542">
    <property type="term" value="P:response to hydrogen peroxide"/>
    <property type="evidence" value="ECO:0007669"/>
    <property type="project" value="TreeGrafter"/>
</dbReference>
<evidence type="ECO:0000256" key="1">
    <source>
        <dbReference type="SAM" id="MobiDB-lite"/>
    </source>
</evidence>
<dbReference type="GO" id="GO:0004601">
    <property type="term" value="F:peroxidase activity"/>
    <property type="evidence" value="ECO:0007669"/>
    <property type="project" value="TreeGrafter"/>
</dbReference>
<keyword evidence="3" id="KW-1185">Reference proteome</keyword>
<feature type="region of interest" description="Disordered" evidence="1">
    <location>
        <begin position="1"/>
        <end position="57"/>
    </location>
</feature>
<sequence>MQSRCLSQSGSRLAREARGRGAALRGMPMSRRVGAQPVRAYLPTDAPSSNRDSSASSIKARMEAANAALQHDAMMCYQCEQTKNGTGCTDIGICGKTPEVAALQDLLIHCLKGLGSLAHVARTSKGLENARVNSFINAAIFSTLTNVNFSDDRFVDFVAEARSLHAELAAQLAAAGGSVPASETAQQPWFGELPHPLLWNSQAVPLGSLGEMLDEARKKAVAVLLTLLHLGVRNIRLGPRLPAFLTPEAVGVLVERFNLMPANVADPATDMKNMMACK</sequence>
<dbReference type="STRING" id="33097.A0A150FW89"/>
<name>A0A150FW89_GONPE</name>
<dbReference type="AlphaFoldDB" id="A0A150FW89"/>
<dbReference type="Proteomes" id="UP000075714">
    <property type="component" value="Unassembled WGS sequence"/>
</dbReference>
<organism evidence="2 3">
    <name type="scientific">Gonium pectorale</name>
    <name type="common">Green alga</name>
    <dbReference type="NCBI Taxonomy" id="33097"/>
    <lineage>
        <taxon>Eukaryota</taxon>
        <taxon>Viridiplantae</taxon>
        <taxon>Chlorophyta</taxon>
        <taxon>core chlorophytes</taxon>
        <taxon>Chlorophyceae</taxon>
        <taxon>CS clade</taxon>
        <taxon>Chlamydomonadales</taxon>
        <taxon>Volvocaceae</taxon>
        <taxon>Gonium</taxon>
    </lineage>
</organism>
<dbReference type="EMBL" id="LSYV01000262">
    <property type="protein sequence ID" value="KXZ41847.1"/>
    <property type="molecule type" value="Genomic_DNA"/>
</dbReference>
<accession>A0A150FW89</accession>
<evidence type="ECO:0008006" key="4">
    <source>
        <dbReference type="Google" id="ProtNLM"/>
    </source>
</evidence>
<evidence type="ECO:0000313" key="3">
    <source>
        <dbReference type="Proteomes" id="UP000075714"/>
    </source>
</evidence>
<dbReference type="OrthoDB" id="1470350at2759"/>
<dbReference type="GO" id="GO:0050418">
    <property type="term" value="F:hydroxylamine reductase activity"/>
    <property type="evidence" value="ECO:0007669"/>
    <property type="project" value="TreeGrafter"/>
</dbReference>
<dbReference type="InterPro" id="IPR004137">
    <property type="entry name" value="HCP/CODH"/>
</dbReference>
<protein>
    <recommendedName>
        <fullName evidence="4">Hydroxylamine reductase</fullName>
    </recommendedName>
</protein>
<comment type="caution">
    <text evidence="2">The sequence shown here is derived from an EMBL/GenBank/DDBJ whole genome shotgun (WGS) entry which is preliminary data.</text>
</comment>
<dbReference type="PANTHER" id="PTHR30109:SF0">
    <property type="entry name" value="HYDROXYLAMINE REDUCTASE"/>
    <property type="match status" value="1"/>
</dbReference>
<proteinExistence type="predicted"/>
<feature type="compositionally biased region" description="Low complexity" evidence="1">
    <location>
        <begin position="48"/>
        <end position="57"/>
    </location>
</feature>
<dbReference type="Pfam" id="PF03063">
    <property type="entry name" value="Prismane"/>
    <property type="match status" value="2"/>
</dbReference>
<dbReference type="InterPro" id="IPR011254">
    <property type="entry name" value="Prismane-like_sf"/>
</dbReference>
<gene>
    <name evidence="2" type="ORF">GPECTOR_263g677</name>
</gene>
<evidence type="ECO:0000313" key="2">
    <source>
        <dbReference type="EMBL" id="KXZ41847.1"/>
    </source>
</evidence>